<accession>A0ABP9QHN0</accession>
<dbReference type="Proteomes" id="UP001500192">
    <property type="component" value="Unassembled WGS sequence"/>
</dbReference>
<comment type="caution">
    <text evidence="1">The sequence shown here is derived from an EMBL/GenBank/DDBJ whole genome shotgun (WGS) entry which is preliminary data.</text>
</comment>
<protein>
    <submittedName>
        <fullName evidence="1">Uncharacterized protein</fullName>
    </submittedName>
</protein>
<gene>
    <name evidence="1" type="ORF">GCM10023214_27260</name>
</gene>
<evidence type="ECO:0000313" key="1">
    <source>
        <dbReference type="EMBL" id="GAA5161730.1"/>
    </source>
</evidence>
<evidence type="ECO:0000313" key="2">
    <source>
        <dbReference type="Proteomes" id="UP001500192"/>
    </source>
</evidence>
<dbReference type="RefSeq" id="WP_346053873.1">
    <property type="nucleotide sequence ID" value="NZ_BAABIB010000061.1"/>
</dbReference>
<name>A0ABP9QHN0_9PSEU</name>
<organism evidence="1 2">
    <name type="scientific">Amycolatopsis dongchuanensis</name>
    <dbReference type="NCBI Taxonomy" id="1070866"/>
    <lineage>
        <taxon>Bacteria</taxon>
        <taxon>Bacillati</taxon>
        <taxon>Actinomycetota</taxon>
        <taxon>Actinomycetes</taxon>
        <taxon>Pseudonocardiales</taxon>
        <taxon>Pseudonocardiaceae</taxon>
        <taxon>Amycolatopsis</taxon>
    </lineage>
</organism>
<proteinExistence type="predicted"/>
<dbReference type="EMBL" id="BAABIB010000061">
    <property type="protein sequence ID" value="GAA5161730.1"/>
    <property type="molecule type" value="Genomic_DNA"/>
</dbReference>
<sequence length="338" mass="37465">MAEVTFLGQAEPVDEYGRALYAVARSVLRALLDQLSSDDLTDLNCDRADVTLRQLAKVARLHRDKGMRGDGFEWAVHEAITGGEHRVSEIVADVLRRVSPGSFKQMEAPTSLMFGHERARYLGFTDAVVSNANGDAVLLPDGSGRPFLFGSWVPVAARGHAAEPLLATRIKKVWKTDIFLSDSHKARFAATTIKSNWHQLEDGAGLRVAIVPEAPDLRPGTRRFQSLHLAVLPDPDGFMGLFNDAYEAVAGAILTIGRHDKAPYYLKPSAKALRLQEQLEKYKLAKVPEIIDALNDAAQQNLITVDHRLMSVEAPGWLYINEQRTPIIAPRPRFERLD</sequence>
<reference evidence="2" key="1">
    <citation type="journal article" date="2019" name="Int. J. Syst. Evol. Microbiol.">
        <title>The Global Catalogue of Microorganisms (GCM) 10K type strain sequencing project: providing services to taxonomists for standard genome sequencing and annotation.</title>
        <authorList>
            <consortium name="The Broad Institute Genomics Platform"/>
            <consortium name="The Broad Institute Genome Sequencing Center for Infectious Disease"/>
            <person name="Wu L."/>
            <person name="Ma J."/>
        </authorList>
    </citation>
    <scope>NUCLEOTIDE SEQUENCE [LARGE SCALE GENOMIC DNA]</scope>
    <source>
        <strain evidence="2">JCM 18054</strain>
    </source>
</reference>
<keyword evidence="2" id="KW-1185">Reference proteome</keyword>